<gene>
    <name evidence="1" type="ORF">QAD02_006374</name>
</gene>
<dbReference type="Proteomes" id="UP001239111">
    <property type="component" value="Chromosome 4"/>
</dbReference>
<dbReference type="EMBL" id="CM056744">
    <property type="protein sequence ID" value="KAJ8664712.1"/>
    <property type="molecule type" value="Genomic_DNA"/>
</dbReference>
<comment type="caution">
    <text evidence="1">The sequence shown here is derived from an EMBL/GenBank/DDBJ whole genome shotgun (WGS) entry which is preliminary data.</text>
</comment>
<protein>
    <submittedName>
        <fullName evidence="1">Uncharacterized protein</fullName>
    </submittedName>
</protein>
<sequence>MNTRTDSSEDIINLFETCSIVSSHHSSNLSNQLKILLKNDTTLEPDSPLDLLLDQIFEESDLKSLRLAIEWGLDFSLYKKFPLHKAVRSSQVEILRLLLSQKSLELNQKDDQGQSALCYAVQCGNLEMVELLINAGVDVNFVDDQASTALHYVNYDNGDKITTKLIEMLLQRNTNGFAVDDKSISALFLATISDYNLEYAKRIELFYRYAGDYRLDDLGNELFSILENGDLQTLKFILDKGIDLADFKVRFPLHRAAHNPRIEVLKYLLDSGHFDSNETDTSGRVALQSAVCCKNLEAIKLLFNSGARIDTNEVLESFLVCDVDCRDRREIVTKCIEILLQNGADGCTRDENGDSLIDVSTRLNYSSEYTKRLELFLKFADVEKLNIGNLVYEVFRNVLFFGDLLSVQLMIKHGVDLVNHAPELPLQSAAFNPDVEVLQFLLSTGHFDIKQRNEDGVTALRDAVGYNHLDAIDLLLKSGVDSNSLDELGQNFLQCINYEGSSRNTTLCIKILLENGTDVNAGEHEGKSPLDFSVKSSYSSEYTRRLRLLFQYGAKWESEDSAWNKFEMVLKNGDLSAVQLFLDNGIDLAKCPKQMCISNVIKNNPRLRNVEIHSITSVCQPEEIIEDVESNNLNINAALKCEDNSKLNSHVNELFTVLENGDLETLQSILDQGIDILYYEVRLPLHRAALNPRIEVLQYLLSMKLFDVNQTNPCGEVALCYAATSNNLAVMKLLFDSGARLDIIDTIQRTILHHIDYNDNSKIRTKCIEFLLQHGVDGLAKDVLGYSAFFRAADSEYHSEYTRRIELFIKFCDNIKFNDQMFTIFSRILKRGDLPSVKLMIKNGIDLVKYATEFPLHEASTNSNIEILNFLLSTGYFDVNQRDNITRTALGIAVNCKNLGAVKLLIKSGAEVNLVDGDGMNSLHCVKYDENSEITTRCIEILLKHGADGNAEDHKGWSPLYYSAIARYSSEYTKRLQLFLQYRNNPTPTNFNNDPFRAILMYGGLQDVQLFLKHSHNFTKSPYSTYSFPATAANHRLEVMEFFLSLGIFDPGQVYEIDGSTALHVAALGKNPGTMRLVLECGVEVDPVDKDGNTPLQIVASNQNNPSSVDTDSDVRADCIEMLLFYGADIHAKSLDSR</sequence>
<reference evidence="1" key="1">
    <citation type="submission" date="2023-04" db="EMBL/GenBank/DDBJ databases">
        <title>A chromosome-level genome assembly of the parasitoid wasp Eretmocerus hayati.</title>
        <authorList>
            <person name="Zhong Y."/>
            <person name="Liu S."/>
            <person name="Liu Y."/>
        </authorList>
    </citation>
    <scope>NUCLEOTIDE SEQUENCE</scope>
    <source>
        <strain evidence="1">ZJU_SS_LIU_2023</strain>
    </source>
</reference>
<proteinExistence type="predicted"/>
<accession>A0ACC2N0T0</accession>
<evidence type="ECO:0000313" key="1">
    <source>
        <dbReference type="EMBL" id="KAJ8664712.1"/>
    </source>
</evidence>
<organism evidence="1 2">
    <name type="scientific">Eretmocerus hayati</name>
    <dbReference type="NCBI Taxonomy" id="131215"/>
    <lineage>
        <taxon>Eukaryota</taxon>
        <taxon>Metazoa</taxon>
        <taxon>Ecdysozoa</taxon>
        <taxon>Arthropoda</taxon>
        <taxon>Hexapoda</taxon>
        <taxon>Insecta</taxon>
        <taxon>Pterygota</taxon>
        <taxon>Neoptera</taxon>
        <taxon>Endopterygota</taxon>
        <taxon>Hymenoptera</taxon>
        <taxon>Apocrita</taxon>
        <taxon>Proctotrupomorpha</taxon>
        <taxon>Chalcidoidea</taxon>
        <taxon>Aphelinidae</taxon>
        <taxon>Aphelininae</taxon>
        <taxon>Eretmocerus</taxon>
    </lineage>
</organism>
<name>A0ACC2N0T0_9HYME</name>
<evidence type="ECO:0000313" key="2">
    <source>
        <dbReference type="Proteomes" id="UP001239111"/>
    </source>
</evidence>
<keyword evidence="2" id="KW-1185">Reference proteome</keyword>